<dbReference type="GO" id="GO:0006419">
    <property type="term" value="P:alanyl-tRNA aminoacylation"/>
    <property type="evidence" value="ECO:0007669"/>
    <property type="project" value="InterPro"/>
</dbReference>
<evidence type="ECO:0000256" key="14">
    <source>
        <dbReference type="SAM" id="MobiDB-lite"/>
    </source>
</evidence>
<dbReference type="Pfam" id="PF01411">
    <property type="entry name" value="tRNA-synt_2c"/>
    <property type="match status" value="1"/>
</dbReference>
<evidence type="ECO:0000256" key="7">
    <source>
        <dbReference type="ARBA" id="ARBA00022833"/>
    </source>
</evidence>
<proteinExistence type="inferred from homology"/>
<dbReference type="Gene3D" id="3.30.980.10">
    <property type="entry name" value="Threonyl-trna Synthetase, Chain A, domain 2"/>
    <property type="match status" value="1"/>
</dbReference>
<dbReference type="AlphaFoldDB" id="Q4T1A1"/>
<keyword evidence="4 13" id="KW-0436">Ligase</keyword>
<accession>Q4T1A1</accession>
<keyword evidence="11 13" id="KW-0030">Aminoacyl-tRNA synthetase</keyword>
<keyword evidence="7 13" id="KW-0862">Zinc</keyword>
<dbReference type="CDD" id="cd00673">
    <property type="entry name" value="AlaRS_core"/>
    <property type="match status" value="1"/>
</dbReference>
<keyword evidence="10 13" id="KW-0648">Protein biosynthesis</keyword>
<dbReference type="KEGG" id="tng:GSTEN00008928G001"/>
<evidence type="ECO:0000313" key="16">
    <source>
        <dbReference type="EMBL" id="CAF93331.1"/>
    </source>
</evidence>
<feature type="region of interest" description="Disordered" evidence="14">
    <location>
        <begin position="550"/>
        <end position="593"/>
    </location>
</feature>
<dbReference type="PRINTS" id="PR00980">
    <property type="entry name" value="TRNASYNTHALA"/>
</dbReference>
<reference evidence="16" key="2">
    <citation type="submission" date="2004-02" db="EMBL/GenBank/DDBJ databases">
        <authorList>
            <consortium name="Genoscope"/>
            <consortium name="Whitehead Institute Centre for Genome Research"/>
        </authorList>
    </citation>
    <scope>NUCLEOTIDE SEQUENCE</scope>
</reference>
<dbReference type="InterPro" id="IPR045864">
    <property type="entry name" value="aa-tRNA-synth_II/BPL/LPL"/>
</dbReference>
<comment type="similarity">
    <text evidence="1 13">Belongs to the class-II aminoacyl-tRNA synthetase family.</text>
</comment>
<keyword evidence="5 13" id="KW-0479">Metal-binding</keyword>
<dbReference type="InterPro" id="IPR018163">
    <property type="entry name" value="Thr/Ala-tRNA-synth_IIc_edit"/>
</dbReference>
<dbReference type="FunFam" id="3.30.980.10:FF:000004">
    <property type="entry name" value="Alanine--tRNA ligase, cytoplasmic"/>
    <property type="match status" value="1"/>
</dbReference>
<sequence>MFLFRRLGGSSVRSWRCFSGRAPERPAAWVRSTFVDFFQQKHGHVLVPSSPVRPRGDPSLLFVNAGMNQFKPLLLGTADPRSAMARYRRVVNSQKCVRAGGKHNDLEDVGRDVYHHTFFEMLGTWSFGDYFKEACLMAWSLLTEHYGIAAERLYVSYFGGDTASGLPADEETRHIWLDIGVPHDRLLPFGLKDNFWEMGDSGPCGPCTEIHYDHVGGRRAAALVNADHPDLVEIWNLVFMQYNRELDGSLRLLPQLSVDTGMGLERLVRVLQGKRSNYDTDLFAPLLLAIQQAGPYGGGVGPAGAGRVDVAYRVVADHVRALAVCIADGVYPGMSGAELVLRRILRRAVRFCSEVLQAPPGTLASLVPTVCHILGDAYPELHKEADTIVNIINENEAHFLSSLQRGSRLIQHTLRKQDDKDGVFPAAVAWSLHRDLGFPLDLVDLMLEERGFRVDHQELDQLISESKVQGGLQSHDRGPLTLDVLSLAELQRLRVPPTDDSLKYRYHLQGGAYGEAWRSSPGAAPGSWLCTTAGPWSRRCAEVSAAASSWTGAASTPSRVGSHMTTATSPRMSFRSEDGDGDGAGTCSSSGLTPPVCPPGRALPCGGRGPGGGLRGPPGDCHRPPEDWRSGAASPGPGRQRPSGPGGWVPKETGGDQLWVPLTPQVHRLACMVKHTGTHLLNFALRKVLGPSVQQRGSHVSAHPPALGLQRPAAESCCVPQAALSVRELQEVDALVRDIISADQQVHSQEVPLQTARSIRGLRTVDEVYPDPVRVVSVGVPVSDLLDGQSDGQTSVELCCGTHLLRTGAIRDLVIVSERQVVKGMSRILAVTGQDATQVGAKDGAALPAAGGAHALMLLCVQAREAAQLLSQEVDALSARLAGSAPTDLDSAQRLANKRELCRTLLTTRPSLSGGAGSCRAACGRCSGGPNTAIRRLETREAALQARALLQQGGREGRARGLRQRRLPLRADEDGQPAKRGGSWQSCDAAGSPGTFWEGSLRLSGSQELGLPLRFRLGHGGVPSPGGQRRGLAAGCQGNREQL</sequence>
<evidence type="ECO:0000256" key="13">
    <source>
        <dbReference type="HAMAP-Rule" id="MF_03133"/>
    </source>
</evidence>
<dbReference type="InterPro" id="IPR018164">
    <property type="entry name" value="Ala-tRNA-synth_IIc_N"/>
</dbReference>
<feature type="compositionally biased region" description="Basic and acidic residues" evidence="14">
    <location>
        <begin position="620"/>
        <end position="629"/>
    </location>
</feature>
<evidence type="ECO:0000256" key="4">
    <source>
        <dbReference type="ARBA" id="ARBA00022598"/>
    </source>
</evidence>
<evidence type="ECO:0000256" key="10">
    <source>
        <dbReference type="ARBA" id="ARBA00022917"/>
    </source>
</evidence>
<dbReference type="Pfam" id="PF07973">
    <property type="entry name" value="tRNA_SAD"/>
    <property type="match status" value="1"/>
</dbReference>
<comment type="domain">
    <text evidence="13">Consists of three domains; the N-terminal catalytic domain, the editing domain and the C-terminal C-Ala domain. The editing domain removes incorrectly charged amino acids, while the C-Ala domain, along with tRNA(Ala), serves as a bridge to cooperatively bring together the editing and aminoacylation centers thus stimulating deacylation of misacylated tRNAs.</text>
</comment>
<feature type="binding site" evidence="13">
    <location>
        <position position="679"/>
    </location>
    <ligand>
        <name>Zn(2+)</name>
        <dbReference type="ChEBI" id="CHEBI:29105"/>
    </ligand>
</feature>
<evidence type="ECO:0000256" key="1">
    <source>
        <dbReference type="ARBA" id="ARBA00008226"/>
    </source>
</evidence>
<dbReference type="SUPFAM" id="SSF55681">
    <property type="entry name" value="Class II aaRS and biotin synthetases"/>
    <property type="match status" value="1"/>
</dbReference>
<feature type="domain" description="Alanyl-transfer RNA synthetases family profile" evidence="15">
    <location>
        <begin position="25"/>
        <end position="842"/>
    </location>
</feature>
<dbReference type="SUPFAM" id="SSF55186">
    <property type="entry name" value="ThrRS/AlaRS common domain"/>
    <property type="match status" value="1"/>
</dbReference>
<keyword evidence="3 13" id="KW-0820">tRNA-binding</keyword>
<dbReference type="InterPro" id="IPR018165">
    <property type="entry name" value="Ala-tRNA-synth_IIc_core"/>
</dbReference>
<feature type="binding site" evidence="13">
    <location>
        <position position="675"/>
    </location>
    <ligand>
        <name>Zn(2+)</name>
        <dbReference type="ChEBI" id="CHEBI:29105"/>
    </ligand>
</feature>
<dbReference type="OrthoDB" id="2423964at2759"/>
<dbReference type="FunFam" id="3.30.930.10:FF:000011">
    <property type="entry name" value="Alanine--tRNA ligase, cytoplasmic"/>
    <property type="match status" value="1"/>
</dbReference>
<dbReference type="HAMAP" id="MF_00036_B">
    <property type="entry name" value="Ala_tRNA_synth_B"/>
    <property type="match status" value="1"/>
</dbReference>
<comment type="cofactor">
    <cofactor evidence="13">
        <name>Zn(2+)</name>
        <dbReference type="ChEBI" id="CHEBI:29105"/>
    </cofactor>
    <text evidence="13">Binds 1 zinc ion per subunit.</text>
</comment>
<dbReference type="GO" id="GO:0004813">
    <property type="term" value="F:alanine-tRNA ligase activity"/>
    <property type="evidence" value="ECO:0007669"/>
    <property type="project" value="UniProtKB-UniRule"/>
</dbReference>
<feature type="region of interest" description="Disordered" evidence="14">
    <location>
        <begin position="1016"/>
        <end position="1043"/>
    </location>
</feature>
<dbReference type="GO" id="GO:0000049">
    <property type="term" value="F:tRNA binding"/>
    <property type="evidence" value="ECO:0007669"/>
    <property type="project" value="UniProtKB-KW"/>
</dbReference>
<dbReference type="NCBIfam" id="TIGR00344">
    <property type="entry name" value="alaS"/>
    <property type="match status" value="1"/>
</dbReference>
<keyword evidence="9 13" id="KW-0694">RNA-binding</keyword>
<evidence type="ECO:0000256" key="9">
    <source>
        <dbReference type="ARBA" id="ARBA00022884"/>
    </source>
</evidence>
<dbReference type="InterPro" id="IPR050058">
    <property type="entry name" value="Ala-tRNA_ligase"/>
</dbReference>
<feature type="region of interest" description="Disordered" evidence="14">
    <location>
        <begin position="954"/>
        <end position="987"/>
    </location>
</feature>
<dbReference type="Gene3D" id="3.30.930.10">
    <property type="entry name" value="Bira Bifunctional Protein, Domain 2"/>
    <property type="match status" value="1"/>
</dbReference>
<dbReference type="InterPro" id="IPR012947">
    <property type="entry name" value="tRNA_SAD"/>
</dbReference>
<comment type="subunit">
    <text evidence="13">Monomer. Interacts with ANKRD16; the interaction is direct.</text>
</comment>
<gene>
    <name evidence="13" type="primary">AARS</name>
    <name evidence="16" type="ORF">GSTENG00008928001</name>
</gene>
<comment type="catalytic activity">
    <reaction evidence="12 13">
        <text>tRNA(Ala) + L-alanine + ATP = L-alanyl-tRNA(Ala) + AMP + diphosphate</text>
        <dbReference type="Rhea" id="RHEA:12540"/>
        <dbReference type="Rhea" id="RHEA-COMP:9657"/>
        <dbReference type="Rhea" id="RHEA-COMP:9923"/>
        <dbReference type="ChEBI" id="CHEBI:30616"/>
        <dbReference type="ChEBI" id="CHEBI:33019"/>
        <dbReference type="ChEBI" id="CHEBI:57972"/>
        <dbReference type="ChEBI" id="CHEBI:78442"/>
        <dbReference type="ChEBI" id="CHEBI:78497"/>
        <dbReference type="ChEBI" id="CHEBI:456215"/>
        <dbReference type="EC" id="6.1.1.7"/>
    </reaction>
</comment>
<comment type="function">
    <text evidence="13">Catalyzes the attachment of alanine to tRNA(Ala) in a two-step reaction: alanine is first activated by ATP to form Ala-AMP and then transferred to the acceptor end of tRNA(Ala). Also edits incorrectly charged tRNA(Ala) via its editing domain.</text>
</comment>
<feature type="binding site" evidence="13">
    <location>
        <position position="799"/>
    </location>
    <ligand>
        <name>Zn(2+)</name>
        <dbReference type="ChEBI" id="CHEBI:29105"/>
    </ligand>
</feature>
<dbReference type="PANTHER" id="PTHR11777">
    <property type="entry name" value="ALANYL-TRNA SYNTHETASE"/>
    <property type="match status" value="1"/>
</dbReference>
<dbReference type="SMART" id="SM00863">
    <property type="entry name" value="tRNA_SAD"/>
    <property type="match status" value="1"/>
</dbReference>
<evidence type="ECO:0000256" key="11">
    <source>
        <dbReference type="ARBA" id="ARBA00023146"/>
    </source>
</evidence>
<keyword evidence="8 13" id="KW-0067">ATP-binding</keyword>
<feature type="compositionally biased region" description="Low complexity" evidence="14">
    <location>
        <begin position="634"/>
        <end position="643"/>
    </location>
</feature>
<evidence type="ECO:0000256" key="5">
    <source>
        <dbReference type="ARBA" id="ARBA00022723"/>
    </source>
</evidence>
<feature type="region of interest" description="Disordered" evidence="14">
    <location>
        <begin position="608"/>
        <end position="656"/>
    </location>
</feature>
<dbReference type="EMBL" id="CAAE01010698">
    <property type="protein sequence ID" value="CAF93331.1"/>
    <property type="molecule type" value="Genomic_DNA"/>
</dbReference>
<dbReference type="PANTHER" id="PTHR11777:SF8">
    <property type="entry name" value="ALANINE--TRNA LIGASE, MITOCHONDRIAL"/>
    <property type="match status" value="1"/>
</dbReference>
<dbReference type="InterPro" id="IPR002318">
    <property type="entry name" value="Ala-tRNA-lgiase_IIc"/>
</dbReference>
<dbReference type="InterPro" id="IPR023033">
    <property type="entry name" value="Ala_tRNA_ligase_euk/bac"/>
</dbReference>
<evidence type="ECO:0000256" key="3">
    <source>
        <dbReference type="ARBA" id="ARBA00022555"/>
    </source>
</evidence>
<dbReference type="PROSITE" id="PS50860">
    <property type="entry name" value="AA_TRNA_LIGASE_II_ALA"/>
    <property type="match status" value="1"/>
</dbReference>
<evidence type="ECO:0000256" key="8">
    <source>
        <dbReference type="ARBA" id="ARBA00022840"/>
    </source>
</evidence>
<keyword evidence="6 13" id="KW-0547">Nucleotide-binding</keyword>
<dbReference type="InterPro" id="IPR018162">
    <property type="entry name" value="Ala-tRNA-ligase_IIc_anticod-bd"/>
</dbReference>
<evidence type="ECO:0000256" key="2">
    <source>
        <dbReference type="ARBA" id="ARBA00013168"/>
    </source>
</evidence>
<dbReference type="GO" id="GO:0008270">
    <property type="term" value="F:zinc ion binding"/>
    <property type="evidence" value="ECO:0007669"/>
    <property type="project" value="UniProtKB-UniRule"/>
</dbReference>
<comment type="caution">
    <text evidence="16">The sequence shown here is derived from an EMBL/GenBank/DDBJ whole genome shotgun (WGS) entry which is preliminary data.</text>
</comment>
<evidence type="ECO:0000256" key="12">
    <source>
        <dbReference type="ARBA" id="ARBA00048300"/>
    </source>
</evidence>
<evidence type="ECO:0000256" key="6">
    <source>
        <dbReference type="ARBA" id="ARBA00022741"/>
    </source>
</evidence>
<evidence type="ECO:0000259" key="15">
    <source>
        <dbReference type="PROSITE" id="PS50860"/>
    </source>
</evidence>
<dbReference type="GO" id="GO:0002161">
    <property type="term" value="F:aminoacyl-tRNA deacylase activity"/>
    <property type="evidence" value="ECO:0007669"/>
    <property type="project" value="TreeGrafter"/>
</dbReference>
<protein>
    <recommendedName>
        <fullName evidence="2">alanine--tRNA ligase</fullName>
        <ecNumber evidence="2">6.1.1.7</ecNumber>
    </recommendedName>
</protein>
<dbReference type="GO" id="GO:0005739">
    <property type="term" value="C:mitochondrion"/>
    <property type="evidence" value="ECO:0007669"/>
    <property type="project" value="TreeGrafter"/>
</dbReference>
<dbReference type="GO" id="GO:0005524">
    <property type="term" value="F:ATP binding"/>
    <property type="evidence" value="ECO:0007669"/>
    <property type="project" value="UniProtKB-UniRule"/>
</dbReference>
<organism evidence="16">
    <name type="scientific">Tetraodon nigroviridis</name>
    <name type="common">Spotted green pufferfish</name>
    <name type="synonym">Chelonodon nigroviridis</name>
    <dbReference type="NCBI Taxonomy" id="99883"/>
    <lineage>
        <taxon>Eukaryota</taxon>
        <taxon>Metazoa</taxon>
        <taxon>Chordata</taxon>
        <taxon>Craniata</taxon>
        <taxon>Vertebrata</taxon>
        <taxon>Euteleostomi</taxon>
        <taxon>Actinopterygii</taxon>
        <taxon>Neopterygii</taxon>
        <taxon>Teleostei</taxon>
        <taxon>Neoteleostei</taxon>
        <taxon>Acanthomorphata</taxon>
        <taxon>Eupercaria</taxon>
        <taxon>Tetraodontiformes</taxon>
        <taxon>Tetradontoidea</taxon>
        <taxon>Tetraodontidae</taxon>
        <taxon>Tetraodon</taxon>
    </lineage>
</organism>
<dbReference type="SUPFAM" id="SSF101353">
    <property type="entry name" value="Putative anticodon-binding domain of alanyl-tRNA synthetase (AlaRS)"/>
    <property type="match status" value="1"/>
</dbReference>
<feature type="binding site" evidence="13">
    <location>
        <position position="803"/>
    </location>
    <ligand>
        <name>Zn(2+)</name>
        <dbReference type="ChEBI" id="CHEBI:29105"/>
    </ligand>
</feature>
<reference evidence="16" key="1">
    <citation type="journal article" date="2004" name="Nature">
        <title>Genome duplication in the teleost fish Tetraodon nigroviridis reveals the early vertebrate proto-karyotype.</title>
        <authorList>
            <person name="Jaillon O."/>
            <person name="Aury J.-M."/>
            <person name="Brunet F."/>
            <person name="Petit J.-L."/>
            <person name="Stange-Thomann N."/>
            <person name="Mauceli E."/>
            <person name="Bouneau L."/>
            <person name="Fischer C."/>
            <person name="Ozouf-Costaz C."/>
            <person name="Bernot A."/>
            <person name="Nicaud S."/>
            <person name="Jaffe D."/>
            <person name="Fisher S."/>
            <person name="Lutfalla G."/>
            <person name="Dossat C."/>
            <person name="Segurens B."/>
            <person name="Dasilva C."/>
            <person name="Salanoubat M."/>
            <person name="Levy M."/>
            <person name="Boudet N."/>
            <person name="Castellano S."/>
            <person name="Anthouard V."/>
            <person name="Jubin C."/>
            <person name="Castelli V."/>
            <person name="Katinka M."/>
            <person name="Vacherie B."/>
            <person name="Biemont C."/>
            <person name="Skalli Z."/>
            <person name="Cattolico L."/>
            <person name="Poulain J."/>
            <person name="De Berardinis V."/>
            <person name="Cruaud C."/>
            <person name="Duprat S."/>
            <person name="Brottier P."/>
            <person name="Coutanceau J.-P."/>
            <person name="Gouzy J."/>
            <person name="Parra G."/>
            <person name="Lardier G."/>
            <person name="Chapple C."/>
            <person name="McKernan K.J."/>
            <person name="McEwan P."/>
            <person name="Bosak S."/>
            <person name="Kellis M."/>
            <person name="Volff J.-N."/>
            <person name="Guigo R."/>
            <person name="Zody M.C."/>
            <person name="Mesirov J."/>
            <person name="Lindblad-Toh K."/>
            <person name="Birren B."/>
            <person name="Nusbaum C."/>
            <person name="Kahn D."/>
            <person name="Robinson-Rechavi M."/>
            <person name="Laudet V."/>
            <person name="Schachter V."/>
            <person name="Quetier F."/>
            <person name="Saurin W."/>
            <person name="Scarpelli C."/>
            <person name="Wincker P."/>
            <person name="Lander E.S."/>
            <person name="Weissenbach J."/>
            <person name="Roest Crollius H."/>
        </authorList>
    </citation>
    <scope>NUCLEOTIDE SEQUENCE [LARGE SCALE GENOMIC DNA]</scope>
</reference>
<dbReference type="EC" id="6.1.1.7" evidence="2"/>
<name>Q4T1A1_TETNG</name>